<comment type="caution">
    <text evidence="2">The sequence shown here is derived from an EMBL/GenBank/DDBJ whole genome shotgun (WGS) entry which is preliminary data.</text>
</comment>
<dbReference type="CDD" id="cd04301">
    <property type="entry name" value="NAT_SF"/>
    <property type="match status" value="1"/>
</dbReference>
<gene>
    <name evidence="2" type="ORF">PZ740_04315</name>
</gene>
<dbReference type="Pfam" id="PF00583">
    <property type="entry name" value="Acetyltransf_1"/>
    <property type="match status" value="1"/>
</dbReference>
<evidence type="ECO:0000313" key="3">
    <source>
        <dbReference type="Proteomes" id="UP001301140"/>
    </source>
</evidence>
<organism evidence="2 3">
    <name type="scientific">Marinimicrococcus flavescens</name>
    <dbReference type="NCBI Taxonomy" id="3031815"/>
    <lineage>
        <taxon>Bacteria</taxon>
        <taxon>Pseudomonadati</taxon>
        <taxon>Pseudomonadota</taxon>
        <taxon>Alphaproteobacteria</taxon>
        <taxon>Geminicoccales</taxon>
        <taxon>Geminicoccaceae</taxon>
        <taxon>Marinimicrococcus</taxon>
    </lineage>
</organism>
<dbReference type="PANTHER" id="PTHR43305">
    <property type="entry name" value="FAMILY N-ACETYLTRANSFERASE, PUTATIVE (AFU_ORTHOLOGUE AFUA_2G01380)-RELATED"/>
    <property type="match status" value="1"/>
</dbReference>
<evidence type="ECO:0000313" key="2">
    <source>
        <dbReference type="EMBL" id="MDF1585611.1"/>
    </source>
</evidence>
<proteinExistence type="predicted"/>
<dbReference type="GO" id="GO:0016747">
    <property type="term" value="F:acyltransferase activity, transferring groups other than amino-acyl groups"/>
    <property type="evidence" value="ECO:0007669"/>
    <property type="project" value="InterPro"/>
</dbReference>
<dbReference type="RefSeq" id="WP_327788031.1">
    <property type="nucleotide sequence ID" value="NZ_JARGEQ010000027.1"/>
</dbReference>
<dbReference type="AlphaFoldDB" id="A0AAP3UZB6"/>
<dbReference type="Gene3D" id="3.40.630.30">
    <property type="match status" value="1"/>
</dbReference>
<dbReference type="InterPro" id="IPR000182">
    <property type="entry name" value="GNAT_dom"/>
</dbReference>
<dbReference type="PANTHER" id="PTHR43305:SF1">
    <property type="entry name" value="FAMILY N-ACETYLTRANSFERASE, PUTATIVE (AFU_ORTHOLOGUE AFUA_2G01380)-RELATED"/>
    <property type="match status" value="1"/>
</dbReference>
<dbReference type="EMBL" id="JARGEQ010000027">
    <property type="protein sequence ID" value="MDF1585611.1"/>
    <property type="molecule type" value="Genomic_DNA"/>
</dbReference>
<dbReference type="InterPro" id="IPR016181">
    <property type="entry name" value="Acyl_CoA_acyltransferase"/>
</dbReference>
<name>A0AAP3UZB6_9PROT</name>
<dbReference type="SUPFAM" id="SSF55729">
    <property type="entry name" value="Acyl-CoA N-acyltransferases (Nat)"/>
    <property type="match status" value="1"/>
</dbReference>
<sequence>MSHAVITMAADPDRMDEVRRLFRDYSGEVDAPMCFEAFDRELDTLPGEYAAPGGALLLATEGGVAIGCAALRRIDGESCEMRRLFVDTQHRRTGVGMLLVQAAIARAGRLGYRRLELETVPERMPVADAIYARLGFVESGRRPDGVVRRALDLARPDRDRLPPEEAR</sequence>
<keyword evidence="3" id="KW-1185">Reference proteome</keyword>
<feature type="domain" description="N-acetyltransferase" evidence="1">
    <location>
        <begin position="5"/>
        <end position="158"/>
    </location>
</feature>
<evidence type="ECO:0000259" key="1">
    <source>
        <dbReference type="PROSITE" id="PS51186"/>
    </source>
</evidence>
<accession>A0AAP3UZB6</accession>
<dbReference type="InterPro" id="IPR052777">
    <property type="entry name" value="Acetyltransferase_Enz"/>
</dbReference>
<dbReference type="PROSITE" id="PS51186">
    <property type="entry name" value="GNAT"/>
    <property type="match status" value="1"/>
</dbReference>
<dbReference type="Proteomes" id="UP001301140">
    <property type="component" value="Unassembled WGS sequence"/>
</dbReference>
<reference evidence="2 3" key="1">
    <citation type="submission" date="2023-03" db="EMBL/GenBank/DDBJ databases">
        <title>YIM 152171 draft genome.</title>
        <authorList>
            <person name="Yang Z."/>
        </authorList>
    </citation>
    <scope>NUCLEOTIDE SEQUENCE [LARGE SCALE GENOMIC DNA]</scope>
    <source>
        <strain evidence="2 3">YIM 152171</strain>
    </source>
</reference>
<protein>
    <submittedName>
        <fullName evidence="2">GNAT family N-acetyltransferase</fullName>
    </submittedName>
</protein>